<name>A0A922DDT1_CARIL</name>
<organism evidence="1 2">
    <name type="scientific">Carya illinoinensis</name>
    <name type="common">Pecan</name>
    <dbReference type="NCBI Taxonomy" id="32201"/>
    <lineage>
        <taxon>Eukaryota</taxon>
        <taxon>Viridiplantae</taxon>
        <taxon>Streptophyta</taxon>
        <taxon>Embryophyta</taxon>
        <taxon>Tracheophyta</taxon>
        <taxon>Spermatophyta</taxon>
        <taxon>Magnoliopsida</taxon>
        <taxon>eudicotyledons</taxon>
        <taxon>Gunneridae</taxon>
        <taxon>Pentapetalae</taxon>
        <taxon>rosids</taxon>
        <taxon>fabids</taxon>
        <taxon>Fagales</taxon>
        <taxon>Juglandaceae</taxon>
        <taxon>Carya</taxon>
    </lineage>
</organism>
<dbReference type="EMBL" id="CM031837">
    <property type="protein sequence ID" value="KAG6682315.1"/>
    <property type="molecule type" value="Genomic_DNA"/>
</dbReference>
<protein>
    <submittedName>
        <fullName evidence="1">Uncharacterized protein</fullName>
    </submittedName>
</protein>
<dbReference type="AlphaFoldDB" id="A0A922DDT1"/>
<evidence type="ECO:0000313" key="1">
    <source>
        <dbReference type="EMBL" id="KAG6682315.1"/>
    </source>
</evidence>
<proteinExistence type="predicted"/>
<sequence length="64" mass="7113">MDANARAKNQVQFPAGSVIYLQILSSLSHARCKNLRSGTLAWSKKVTSTRLPYSSSIFVTLYVH</sequence>
<accession>A0A922DDT1</accession>
<dbReference type="Proteomes" id="UP000811246">
    <property type="component" value="Chromosome 13"/>
</dbReference>
<reference evidence="1" key="1">
    <citation type="submission" date="2021-01" db="EMBL/GenBank/DDBJ databases">
        <authorList>
            <person name="Lovell J.T."/>
            <person name="Bentley N."/>
            <person name="Bhattarai G."/>
            <person name="Jenkins J.W."/>
            <person name="Sreedasyam A."/>
            <person name="Alarcon Y."/>
            <person name="Bock C."/>
            <person name="Boston L."/>
            <person name="Carlson J."/>
            <person name="Cervantes K."/>
            <person name="Clermont K."/>
            <person name="Krom N."/>
            <person name="Kubenka K."/>
            <person name="Mamidi S."/>
            <person name="Mattison C."/>
            <person name="Monteros M."/>
            <person name="Pisani C."/>
            <person name="Plott C."/>
            <person name="Rajasekar S."/>
            <person name="Rhein H.S."/>
            <person name="Rohla C."/>
            <person name="Song M."/>
            <person name="Hilaire R.S."/>
            <person name="Shu S."/>
            <person name="Wells L."/>
            <person name="Wang X."/>
            <person name="Webber J."/>
            <person name="Heerema R.J."/>
            <person name="Klein P."/>
            <person name="Conner P."/>
            <person name="Grauke L."/>
            <person name="Grimwood J."/>
            <person name="Schmutz J."/>
            <person name="Randall J.J."/>
        </authorList>
    </citation>
    <scope>NUCLEOTIDE SEQUENCE</scope>
    <source>
        <tissue evidence="1">Leaf</tissue>
    </source>
</reference>
<evidence type="ECO:0000313" key="2">
    <source>
        <dbReference type="Proteomes" id="UP000811246"/>
    </source>
</evidence>
<comment type="caution">
    <text evidence="1">The sequence shown here is derived from an EMBL/GenBank/DDBJ whole genome shotgun (WGS) entry which is preliminary data.</text>
</comment>
<gene>
    <name evidence="1" type="ORF">I3842_13G134200</name>
</gene>